<dbReference type="Proteomes" id="UP000663193">
    <property type="component" value="Chromosome 11"/>
</dbReference>
<feature type="region of interest" description="Disordered" evidence="1">
    <location>
        <begin position="134"/>
        <end position="172"/>
    </location>
</feature>
<feature type="compositionally biased region" description="Pro residues" evidence="1">
    <location>
        <begin position="139"/>
        <end position="150"/>
    </location>
</feature>
<evidence type="ECO:0000313" key="3">
    <source>
        <dbReference type="Proteomes" id="UP000663193"/>
    </source>
</evidence>
<evidence type="ECO:0000256" key="1">
    <source>
        <dbReference type="SAM" id="MobiDB-lite"/>
    </source>
</evidence>
<feature type="compositionally biased region" description="Basic residues" evidence="1">
    <location>
        <begin position="239"/>
        <end position="262"/>
    </location>
</feature>
<dbReference type="VEuPathDB" id="FungiDB:JI435_093620"/>
<reference evidence="3" key="1">
    <citation type="journal article" date="2021" name="BMC Genomics">
        <title>Chromosome-level genome assembly and manually-curated proteome of model necrotroph Parastagonospora nodorum Sn15 reveals a genome-wide trove of candidate effector homologs, and redundancy of virulence-related functions within an accessory chromosome.</title>
        <authorList>
            <person name="Bertazzoni S."/>
            <person name="Jones D.A.B."/>
            <person name="Phan H.T."/>
            <person name="Tan K.-C."/>
            <person name="Hane J.K."/>
        </authorList>
    </citation>
    <scope>NUCLEOTIDE SEQUENCE [LARGE SCALE GENOMIC DNA]</scope>
    <source>
        <strain evidence="3">SN15 / ATCC MYA-4574 / FGSC 10173)</strain>
    </source>
</reference>
<accession>A0A7U2F9D1</accession>
<proteinExistence type="predicted"/>
<dbReference type="RefSeq" id="XP_001799657.1">
    <property type="nucleotide sequence ID" value="XM_001799605.1"/>
</dbReference>
<protein>
    <submittedName>
        <fullName evidence="2">Uncharacterized protein</fullName>
    </submittedName>
</protein>
<organism evidence="2 3">
    <name type="scientific">Phaeosphaeria nodorum (strain SN15 / ATCC MYA-4574 / FGSC 10173)</name>
    <name type="common">Glume blotch fungus</name>
    <name type="synonym">Parastagonospora nodorum</name>
    <dbReference type="NCBI Taxonomy" id="321614"/>
    <lineage>
        <taxon>Eukaryota</taxon>
        <taxon>Fungi</taxon>
        <taxon>Dikarya</taxon>
        <taxon>Ascomycota</taxon>
        <taxon>Pezizomycotina</taxon>
        <taxon>Dothideomycetes</taxon>
        <taxon>Pleosporomycetidae</taxon>
        <taxon>Pleosporales</taxon>
        <taxon>Pleosporineae</taxon>
        <taxon>Phaeosphaeriaceae</taxon>
        <taxon>Parastagonospora</taxon>
    </lineage>
</organism>
<sequence length="382" mass="41392">MSYASNTDLALAGFEYESIRLPNQMPLYLQGDLGYTFHPYRPRNTLPARADPVLDSPSKEHPRGSQQLGWYSPPASEYAESLHGDSEEVVLSAGSTAEDRPATPGVEAIVAENAHLRAIVMAMSERVTQLEAAVALKTPPQPQPNRPPTTPHKRRASRVNDPASPKYTPMTPQSMGPIEAMWSPGVTQEQRLAIARGQMRSSTSPAAPMSSPGSIMSPQTSTSSPAATIPKDPTLKQKPATKKTRASRVKKTSVPKKARVSKVRPVSELGPLNFASLGAEEKASILQPLLQGIDPFTGTELPVSAPVPMSMQSEIMPAPSTAISTAGHMTDDEFNALLNFTTSDDIAYNHGQVDHFSNFDAAARQREALEKHERRVTEGRQR</sequence>
<dbReference type="KEGG" id="pno:SNOG_09362"/>
<keyword evidence="3" id="KW-1185">Reference proteome</keyword>
<gene>
    <name evidence="2" type="ORF">JI435_093620</name>
</gene>
<feature type="region of interest" description="Disordered" evidence="1">
    <location>
        <begin position="197"/>
        <end position="262"/>
    </location>
</feature>
<feature type="region of interest" description="Disordered" evidence="1">
    <location>
        <begin position="46"/>
        <end position="88"/>
    </location>
</feature>
<evidence type="ECO:0000313" key="2">
    <source>
        <dbReference type="EMBL" id="QRD00838.1"/>
    </source>
</evidence>
<dbReference type="OrthoDB" id="3801582at2759"/>
<dbReference type="AlphaFoldDB" id="A0A7U2F9D1"/>
<dbReference type="EMBL" id="CP069033">
    <property type="protein sequence ID" value="QRD00838.1"/>
    <property type="molecule type" value="Genomic_DNA"/>
</dbReference>
<name>A0A7U2F9D1_PHANO</name>
<feature type="compositionally biased region" description="Low complexity" evidence="1">
    <location>
        <begin position="201"/>
        <end position="228"/>
    </location>
</feature>